<accession>A0AAD5S2W6</accession>
<dbReference type="Proteomes" id="UP001201980">
    <property type="component" value="Unassembled WGS sequence"/>
</dbReference>
<dbReference type="EMBL" id="JAKWBI020000049">
    <property type="protein sequence ID" value="KAJ2904596.1"/>
    <property type="molecule type" value="Genomic_DNA"/>
</dbReference>
<sequence>MHWHDDSSGSPPSLNNSEAWVYVKADLSLLQSSGGESDHFSSAFATSDQTIHSNTLHSPFLVFPPPLEKGILKPPLLRPSAPAVHGTDEPVLAVRPVRKRRWLVLVLLLHGRGPGFDPEPPRDDDGLPRGGLCDDTGDTPIREGHADLDHGGRSTTFTSSAACDFGKDCRCGCGCGGDPDPEMRLTAGDEDIFALVNGPTSGRRGAAMGGGP</sequence>
<evidence type="ECO:0000313" key="3">
    <source>
        <dbReference type="Proteomes" id="UP001201980"/>
    </source>
</evidence>
<gene>
    <name evidence="2" type="ORF">MKZ38_007575</name>
</gene>
<proteinExistence type="predicted"/>
<feature type="compositionally biased region" description="Basic and acidic residues" evidence="1">
    <location>
        <begin position="140"/>
        <end position="152"/>
    </location>
</feature>
<evidence type="ECO:0000313" key="2">
    <source>
        <dbReference type="EMBL" id="KAJ2904596.1"/>
    </source>
</evidence>
<evidence type="ECO:0000256" key="1">
    <source>
        <dbReference type="SAM" id="MobiDB-lite"/>
    </source>
</evidence>
<reference evidence="2" key="1">
    <citation type="submission" date="2022-07" db="EMBL/GenBank/DDBJ databases">
        <title>Draft genome sequence of Zalerion maritima ATCC 34329, a (micro)plastics degrading marine fungus.</title>
        <authorList>
            <person name="Paco A."/>
            <person name="Goncalves M.F.M."/>
            <person name="Rocha-Santos T.A.P."/>
            <person name="Alves A."/>
        </authorList>
    </citation>
    <scope>NUCLEOTIDE SEQUENCE</scope>
    <source>
        <strain evidence="2">ATCC 34329</strain>
    </source>
</reference>
<name>A0AAD5S2W6_9PEZI</name>
<protein>
    <submittedName>
        <fullName evidence="2">Uncharacterized protein</fullName>
    </submittedName>
</protein>
<dbReference type="AlphaFoldDB" id="A0AAD5S2W6"/>
<organism evidence="2 3">
    <name type="scientific">Zalerion maritima</name>
    <dbReference type="NCBI Taxonomy" id="339359"/>
    <lineage>
        <taxon>Eukaryota</taxon>
        <taxon>Fungi</taxon>
        <taxon>Dikarya</taxon>
        <taxon>Ascomycota</taxon>
        <taxon>Pezizomycotina</taxon>
        <taxon>Sordariomycetes</taxon>
        <taxon>Lulworthiomycetidae</taxon>
        <taxon>Lulworthiales</taxon>
        <taxon>Lulworthiaceae</taxon>
        <taxon>Zalerion</taxon>
    </lineage>
</organism>
<comment type="caution">
    <text evidence="2">The sequence shown here is derived from an EMBL/GenBank/DDBJ whole genome shotgun (WGS) entry which is preliminary data.</text>
</comment>
<keyword evidence="3" id="KW-1185">Reference proteome</keyword>
<feature type="region of interest" description="Disordered" evidence="1">
    <location>
        <begin position="113"/>
        <end position="153"/>
    </location>
</feature>